<feature type="compositionally biased region" description="Low complexity" evidence="4">
    <location>
        <begin position="261"/>
        <end position="270"/>
    </location>
</feature>
<dbReference type="KEGG" id="soy:115882066"/>
<feature type="compositionally biased region" description="Polar residues" evidence="4">
    <location>
        <begin position="271"/>
        <end position="280"/>
    </location>
</feature>
<dbReference type="InParanoid" id="A0A6J2XW82"/>
<dbReference type="GO" id="GO:0005886">
    <property type="term" value="C:plasma membrane"/>
    <property type="evidence" value="ECO:0007669"/>
    <property type="project" value="TreeGrafter"/>
</dbReference>
<feature type="region of interest" description="Disordered" evidence="4">
    <location>
        <begin position="676"/>
        <end position="703"/>
    </location>
</feature>
<protein>
    <submittedName>
        <fullName evidence="7">Uncharacterized protein LOC115882066 isoform X1</fullName>
    </submittedName>
</protein>
<name>A0A6J2XW82_SITOR</name>
<dbReference type="PROSITE" id="PS50106">
    <property type="entry name" value="PDZ"/>
    <property type="match status" value="2"/>
</dbReference>
<dbReference type="InterPro" id="IPR001478">
    <property type="entry name" value="PDZ"/>
</dbReference>
<evidence type="ECO:0000313" key="7">
    <source>
        <dbReference type="RefSeq" id="XP_030755753.1"/>
    </source>
</evidence>
<feature type="region of interest" description="Disordered" evidence="4">
    <location>
        <begin position="257"/>
        <end position="283"/>
    </location>
</feature>
<proteinExistence type="predicted"/>
<dbReference type="PANTHER" id="PTHR23116:SF36">
    <property type="entry name" value="HARMONIN"/>
    <property type="match status" value="1"/>
</dbReference>
<evidence type="ECO:0000259" key="5">
    <source>
        <dbReference type="PROSITE" id="PS50106"/>
    </source>
</evidence>
<dbReference type="Gene3D" id="2.30.42.10">
    <property type="match status" value="2"/>
</dbReference>
<dbReference type="GO" id="GO:0005929">
    <property type="term" value="C:cilium"/>
    <property type="evidence" value="ECO:0007669"/>
    <property type="project" value="TreeGrafter"/>
</dbReference>
<comment type="subcellular location">
    <subcellularLocation>
        <location evidence="1">Cell projection</location>
    </subcellularLocation>
</comment>
<evidence type="ECO:0000256" key="2">
    <source>
        <dbReference type="ARBA" id="ARBA00022737"/>
    </source>
</evidence>
<dbReference type="Pfam" id="PF00595">
    <property type="entry name" value="PDZ"/>
    <property type="match status" value="2"/>
</dbReference>
<gene>
    <name evidence="7" type="primary">LOC115882066</name>
</gene>
<feature type="region of interest" description="Disordered" evidence="4">
    <location>
        <begin position="553"/>
        <end position="604"/>
    </location>
</feature>
<evidence type="ECO:0000313" key="6">
    <source>
        <dbReference type="Proteomes" id="UP000504635"/>
    </source>
</evidence>
<dbReference type="CDD" id="cd06737">
    <property type="entry name" value="PDZ1_harmonin"/>
    <property type="match status" value="1"/>
</dbReference>
<keyword evidence="3" id="KW-0966">Cell projection</keyword>
<dbReference type="AlphaFoldDB" id="A0A6J2XW82"/>
<evidence type="ECO:0000256" key="3">
    <source>
        <dbReference type="ARBA" id="ARBA00023273"/>
    </source>
</evidence>
<feature type="compositionally biased region" description="Low complexity" evidence="4">
    <location>
        <begin position="589"/>
        <end position="602"/>
    </location>
</feature>
<dbReference type="GO" id="GO:0002142">
    <property type="term" value="C:stereocilia ankle link complex"/>
    <property type="evidence" value="ECO:0007669"/>
    <property type="project" value="TreeGrafter"/>
</dbReference>
<keyword evidence="6" id="KW-1185">Reference proteome</keyword>
<keyword evidence="2" id="KW-0677">Repeat</keyword>
<dbReference type="RefSeq" id="XP_030755753.1">
    <property type="nucleotide sequence ID" value="XM_030899893.1"/>
</dbReference>
<evidence type="ECO:0000256" key="1">
    <source>
        <dbReference type="ARBA" id="ARBA00004316"/>
    </source>
</evidence>
<dbReference type="FunFam" id="2.30.42.10:FF:000219">
    <property type="entry name" value="Uncharacterized protein, isoform C"/>
    <property type="match status" value="1"/>
</dbReference>
<dbReference type="SMART" id="SM00228">
    <property type="entry name" value="PDZ"/>
    <property type="match status" value="2"/>
</dbReference>
<dbReference type="Proteomes" id="UP000504635">
    <property type="component" value="Unplaced"/>
</dbReference>
<feature type="compositionally biased region" description="Polar residues" evidence="4">
    <location>
        <begin position="562"/>
        <end position="573"/>
    </location>
</feature>
<organism evidence="6 7">
    <name type="scientific">Sitophilus oryzae</name>
    <name type="common">Rice weevil</name>
    <name type="synonym">Curculio oryzae</name>
    <dbReference type="NCBI Taxonomy" id="7048"/>
    <lineage>
        <taxon>Eukaryota</taxon>
        <taxon>Metazoa</taxon>
        <taxon>Ecdysozoa</taxon>
        <taxon>Arthropoda</taxon>
        <taxon>Hexapoda</taxon>
        <taxon>Insecta</taxon>
        <taxon>Pterygota</taxon>
        <taxon>Neoptera</taxon>
        <taxon>Endopterygota</taxon>
        <taxon>Coleoptera</taxon>
        <taxon>Polyphaga</taxon>
        <taxon>Cucujiformia</taxon>
        <taxon>Curculionidae</taxon>
        <taxon>Dryophthorinae</taxon>
        <taxon>Sitophilus</taxon>
    </lineage>
</organism>
<sequence length="883" mass="97671">MLAMEYGTVGVQQHKYACSTVSSDTLSESCGSRNNRIRTVRLVRPSHGLLPPPGLNYRHGPSLGFSIRGGREHGTGIFVSYVEIGSEAYNQGLRVGDQIIRINGFTVDDAVHKEVLQLISNHTHVTLKVRGVGMIPVKDRRTDTLSWQIVTESSSPIRESPQLGDKLSDVRINIMVAPKSKLGCGICKGPEWKPGIFVQFTKEGGVAREAGLRPGDQILYANNIDFSDIPFNEAVNLMKSSRQLSLIVRKSAGSELFPGESSGYNSSASSVTGDQSPSWSDSKRLSIVKEENLDLGERLNHLDKYKNLVNAEKWDAWDDEPDEKPLFKPTIINLSEKGSIIRNNGSDEPVIEEYETYNRSIPSRSGGNGLSIPPMPTKINGICDELYAVTQKQTEPKTVVVEVHKQDQNENYNVQNGHLQLGKSASTSSFCSIASKSSYTGSFTSSMTNSSLSSAITQEIQRRAQKKVTDQQGPSIDEQLQKKKILMNVNNDHHYQHNKLMDEFKRAHQKMFKPNESGDNQDIPNENMDRINSNISNNELSHKLSERLLTLQNEDKNESKRLNLTQIKSTNCTPPLPPPPPEKNANFNSSTISTPASSIASSRTNTLKQLKTNTRAPPVPTKCSVLSYNQNRVHTNQPPPCPTPDYDTLSLASTVSSGAAVFRRPVSQKILKDNNKEMQPTDSYKSSNSLDIMPKHPSTNCAKTSTIRKSRPISVTIGEYPSMRKQPGKLDFIQNGGKDSLDVRQDESLGSRLTSELTQTLNRSNLRKRTESMENLLSESRIPTRIKAQNNGGVRISLNNMSKAFTKSTSDLTKSSGNDRYETMPHRRTSRITVNANLNKSSETPSGILKNVAVDSGKNLTAQKSITFGEMPILIKEKTPTTT</sequence>
<accession>A0A6J2XW82</accession>
<feature type="compositionally biased region" description="Polar residues" evidence="4">
    <location>
        <begin position="677"/>
        <end position="690"/>
    </location>
</feature>
<dbReference type="GeneID" id="115882066"/>
<feature type="domain" description="PDZ" evidence="5">
    <location>
        <begin position="171"/>
        <end position="241"/>
    </location>
</feature>
<feature type="domain" description="PDZ" evidence="5">
    <location>
        <begin position="39"/>
        <end position="121"/>
    </location>
</feature>
<dbReference type="SUPFAM" id="SSF50156">
    <property type="entry name" value="PDZ domain-like"/>
    <property type="match status" value="2"/>
</dbReference>
<dbReference type="InterPro" id="IPR051844">
    <property type="entry name" value="USH2_Complex_Protein"/>
</dbReference>
<dbReference type="OrthoDB" id="6021951at2759"/>
<dbReference type="InterPro" id="IPR036034">
    <property type="entry name" value="PDZ_sf"/>
</dbReference>
<evidence type="ECO:0000256" key="4">
    <source>
        <dbReference type="SAM" id="MobiDB-lite"/>
    </source>
</evidence>
<reference evidence="7" key="1">
    <citation type="submission" date="2025-08" db="UniProtKB">
        <authorList>
            <consortium name="RefSeq"/>
        </authorList>
    </citation>
    <scope>IDENTIFICATION</scope>
    <source>
        <tissue evidence="7">Gonads</tissue>
    </source>
</reference>
<dbReference type="GO" id="GO:0032426">
    <property type="term" value="C:stereocilium tip"/>
    <property type="evidence" value="ECO:0007669"/>
    <property type="project" value="TreeGrafter"/>
</dbReference>
<dbReference type="PANTHER" id="PTHR23116">
    <property type="entry name" value="PDZ DOMAIN CONTAINING WHIRLIN AND HARMONIN-RELATED"/>
    <property type="match status" value="1"/>
</dbReference>